<gene>
    <name evidence="1" type="ORF">CEXT_43561</name>
</gene>
<reference evidence="1 2" key="1">
    <citation type="submission" date="2021-06" db="EMBL/GenBank/DDBJ databases">
        <title>Caerostris extrusa draft genome.</title>
        <authorList>
            <person name="Kono N."/>
            <person name="Arakawa K."/>
        </authorList>
    </citation>
    <scope>NUCLEOTIDE SEQUENCE [LARGE SCALE GENOMIC DNA]</scope>
</reference>
<dbReference type="Proteomes" id="UP001054945">
    <property type="component" value="Unassembled WGS sequence"/>
</dbReference>
<organism evidence="1 2">
    <name type="scientific">Caerostris extrusa</name>
    <name type="common">Bark spider</name>
    <name type="synonym">Caerostris bankana</name>
    <dbReference type="NCBI Taxonomy" id="172846"/>
    <lineage>
        <taxon>Eukaryota</taxon>
        <taxon>Metazoa</taxon>
        <taxon>Ecdysozoa</taxon>
        <taxon>Arthropoda</taxon>
        <taxon>Chelicerata</taxon>
        <taxon>Arachnida</taxon>
        <taxon>Araneae</taxon>
        <taxon>Araneomorphae</taxon>
        <taxon>Entelegynae</taxon>
        <taxon>Araneoidea</taxon>
        <taxon>Araneidae</taxon>
        <taxon>Caerostris</taxon>
    </lineage>
</organism>
<dbReference type="EMBL" id="BPLR01021521">
    <property type="protein sequence ID" value="GIX90676.1"/>
    <property type="molecule type" value="Genomic_DNA"/>
</dbReference>
<dbReference type="AlphaFoldDB" id="A0AAV4P0Y3"/>
<evidence type="ECO:0000313" key="1">
    <source>
        <dbReference type="EMBL" id="GIX90676.1"/>
    </source>
</evidence>
<proteinExistence type="predicted"/>
<evidence type="ECO:0000313" key="2">
    <source>
        <dbReference type="Proteomes" id="UP001054945"/>
    </source>
</evidence>
<accession>A0AAV4P0Y3</accession>
<keyword evidence="2" id="KW-1185">Reference proteome</keyword>
<name>A0AAV4P0Y3_CAEEX</name>
<comment type="caution">
    <text evidence="1">The sequence shown here is derived from an EMBL/GenBank/DDBJ whole genome shotgun (WGS) entry which is preliminary data.</text>
</comment>
<protein>
    <submittedName>
        <fullName evidence="1">Uncharacterized protein</fullName>
    </submittedName>
</protein>
<sequence length="91" mass="10314">MGRSIFTSVMLQSRCATYLNLPLWQTTLQKLIRNRENSSVLSLGLFIANGLRDCTQRMTSCCLILCLYTAVMADHIPCESTFSYIRLTLTT</sequence>